<proteinExistence type="inferred from homology"/>
<dbReference type="PANTHER" id="PTHR12631:SF10">
    <property type="entry name" value="BETA-XYLOSIDASE-LIKE PROTEIN-RELATED"/>
    <property type="match status" value="1"/>
</dbReference>
<dbReference type="InterPro" id="IPR017853">
    <property type="entry name" value="GH"/>
</dbReference>
<feature type="domain" description="Glycoside hydrolase family 5" evidence="4">
    <location>
        <begin position="26"/>
        <end position="272"/>
    </location>
</feature>
<keyword evidence="1 3" id="KW-0378">Hydrolase</keyword>
<keyword evidence="6" id="KW-1185">Reference proteome</keyword>
<dbReference type="OrthoDB" id="9815836at2"/>
<keyword evidence="2 3" id="KW-0326">Glycosidase</keyword>
<dbReference type="RefSeq" id="WP_044425637.1">
    <property type="nucleotide sequence ID" value="NZ_BJYZ01000002.1"/>
</dbReference>
<evidence type="ECO:0000256" key="2">
    <source>
        <dbReference type="ARBA" id="ARBA00023295"/>
    </source>
</evidence>
<gene>
    <name evidence="5" type="ORF">SAE02_03360</name>
</gene>
<protein>
    <recommendedName>
        <fullName evidence="4">Glycoside hydrolase family 5 domain-containing protein</fullName>
    </recommendedName>
</protein>
<sequence>MPPRAIPGQLGIATPFEELVGRSETEMNAEFADYAKLGVDWLRTDFRWHYAQPDGAGGYTWAPFEKLVDAAVRYDIKVVAILHDPPDWIGDRGGMNSPANVDAFGKFAEAAAVRFKGKVQHWEIGNEQNLYNSQSLPDVAAYTQSLKSAYRAIKSVDPQSIVISGGLSPVPKSSGGNVSAVEFLQKMYASGAGAYFDALGYHPYSWPLQPDDPASWNGWKMMKLAIRETMVENGDAAKQIWITEMGAPTKGGAKAVSEQAQAYMLQKAADLAHSYSWAGPLMWYSYKDRGGDRRDTENWFGLIRPDGTHKPIYKVFQDIAKHETADPSAHPIPPRKPKYSPVGDTGELNLRDGGTVIACSHVQQFVTESAWVLEGRDLVPRRGKDSGATCIQGIASAGPLDPVAFDPAAIGDPGS</sequence>
<dbReference type="Proteomes" id="UP000321523">
    <property type="component" value="Unassembled WGS sequence"/>
</dbReference>
<evidence type="ECO:0000313" key="6">
    <source>
        <dbReference type="Proteomes" id="UP000321523"/>
    </source>
</evidence>
<dbReference type="AlphaFoldDB" id="A0A512DI81"/>
<reference evidence="5 6" key="1">
    <citation type="submission" date="2019-07" db="EMBL/GenBank/DDBJ databases">
        <title>Whole genome shotgun sequence of Skermanella aerolata NBRC 106429.</title>
        <authorList>
            <person name="Hosoyama A."/>
            <person name="Uohara A."/>
            <person name="Ohji S."/>
            <person name="Ichikawa N."/>
        </authorList>
    </citation>
    <scope>NUCLEOTIDE SEQUENCE [LARGE SCALE GENOMIC DNA]</scope>
    <source>
        <strain evidence="5 6">NBRC 106429</strain>
    </source>
</reference>
<comment type="similarity">
    <text evidence="3">Belongs to the glycosyl hydrolase 5 (cellulase A) family.</text>
</comment>
<dbReference type="GO" id="GO:0000272">
    <property type="term" value="P:polysaccharide catabolic process"/>
    <property type="evidence" value="ECO:0007669"/>
    <property type="project" value="InterPro"/>
</dbReference>
<dbReference type="Pfam" id="PF00150">
    <property type="entry name" value="Cellulase"/>
    <property type="match status" value="1"/>
</dbReference>
<accession>A0A512DI81</accession>
<evidence type="ECO:0000256" key="3">
    <source>
        <dbReference type="RuleBase" id="RU361153"/>
    </source>
</evidence>
<dbReference type="SUPFAM" id="SSF51445">
    <property type="entry name" value="(Trans)glycosidases"/>
    <property type="match status" value="1"/>
</dbReference>
<evidence type="ECO:0000259" key="4">
    <source>
        <dbReference type="Pfam" id="PF00150"/>
    </source>
</evidence>
<dbReference type="Gene3D" id="3.20.20.80">
    <property type="entry name" value="Glycosidases"/>
    <property type="match status" value="1"/>
</dbReference>
<dbReference type="InterPro" id="IPR001547">
    <property type="entry name" value="Glyco_hydro_5"/>
</dbReference>
<dbReference type="PANTHER" id="PTHR12631">
    <property type="entry name" value="ALPHA-L-IDURONIDASE"/>
    <property type="match status" value="1"/>
</dbReference>
<name>A0A512DI81_9PROT</name>
<dbReference type="EMBL" id="BJYZ01000002">
    <property type="protein sequence ID" value="GEO36188.1"/>
    <property type="molecule type" value="Genomic_DNA"/>
</dbReference>
<dbReference type="InterPro" id="IPR051923">
    <property type="entry name" value="Glycosyl_Hydrolase_39"/>
</dbReference>
<evidence type="ECO:0000313" key="5">
    <source>
        <dbReference type="EMBL" id="GEO36188.1"/>
    </source>
</evidence>
<comment type="caution">
    <text evidence="5">The sequence shown here is derived from an EMBL/GenBank/DDBJ whole genome shotgun (WGS) entry which is preliminary data.</text>
</comment>
<evidence type="ECO:0000256" key="1">
    <source>
        <dbReference type="ARBA" id="ARBA00022801"/>
    </source>
</evidence>
<organism evidence="5 6">
    <name type="scientific">Skermanella aerolata</name>
    <dbReference type="NCBI Taxonomy" id="393310"/>
    <lineage>
        <taxon>Bacteria</taxon>
        <taxon>Pseudomonadati</taxon>
        <taxon>Pseudomonadota</taxon>
        <taxon>Alphaproteobacteria</taxon>
        <taxon>Rhodospirillales</taxon>
        <taxon>Azospirillaceae</taxon>
        <taxon>Skermanella</taxon>
    </lineage>
</organism>
<dbReference type="GO" id="GO:0004553">
    <property type="term" value="F:hydrolase activity, hydrolyzing O-glycosyl compounds"/>
    <property type="evidence" value="ECO:0007669"/>
    <property type="project" value="InterPro"/>
</dbReference>